<feature type="transmembrane region" description="Helical" evidence="7">
    <location>
        <begin position="323"/>
        <end position="342"/>
    </location>
</feature>
<dbReference type="Pfam" id="PF07690">
    <property type="entry name" value="MFS_1"/>
    <property type="match status" value="1"/>
</dbReference>
<feature type="domain" description="Major facilitator superfamily (MFS) profile" evidence="8">
    <location>
        <begin position="8"/>
        <end position="415"/>
    </location>
</feature>
<keyword evidence="2" id="KW-0813">Transport</keyword>
<feature type="transmembrane region" description="Helical" evidence="7">
    <location>
        <begin position="105"/>
        <end position="124"/>
    </location>
</feature>
<dbReference type="InterPro" id="IPR011701">
    <property type="entry name" value="MFS"/>
</dbReference>
<reference evidence="9 10" key="1">
    <citation type="submission" date="2019-10" db="EMBL/GenBank/DDBJ databases">
        <title>Rubrobacter sp nov SCSIO 52090 isolated from a deep-sea sediment in the South China Sea.</title>
        <authorList>
            <person name="Chen R.W."/>
        </authorList>
    </citation>
    <scope>NUCLEOTIDE SEQUENCE [LARGE SCALE GENOMIC DNA]</scope>
    <source>
        <strain evidence="9 10">SCSIO 52909</strain>
    </source>
</reference>
<feature type="transmembrane region" description="Helical" evidence="7">
    <location>
        <begin position="363"/>
        <end position="386"/>
    </location>
</feature>
<dbReference type="KEGG" id="rub:GBA63_04380"/>
<protein>
    <submittedName>
        <fullName evidence="9">MFS transporter</fullName>
    </submittedName>
</protein>
<feature type="transmembrane region" description="Helical" evidence="7">
    <location>
        <begin position="392"/>
        <end position="410"/>
    </location>
</feature>
<dbReference type="InterPro" id="IPR020846">
    <property type="entry name" value="MFS_dom"/>
</dbReference>
<dbReference type="GO" id="GO:0005886">
    <property type="term" value="C:plasma membrane"/>
    <property type="evidence" value="ECO:0007669"/>
    <property type="project" value="UniProtKB-SubCell"/>
</dbReference>
<feature type="transmembrane region" description="Helical" evidence="7">
    <location>
        <begin position="20"/>
        <end position="43"/>
    </location>
</feature>
<feature type="transmembrane region" description="Helical" evidence="7">
    <location>
        <begin position="298"/>
        <end position="317"/>
    </location>
</feature>
<evidence type="ECO:0000313" key="9">
    <source>
        <dbReference type="EMBL" id="QIN85023.1"/>
    </source>
</evidence>
<keyword evidence="6 7" id="KW-0472">Membrane</keyword>
<evidence type="ECO:0000256" key="5">
    <source>
        <dbReference type="ARBA" id="ARBA00022989"/>
    </source>
</evidence>
<organism evidence="9 10">
    <name type="scientific">Rubrobacter tropicus</name>
    <dbReference type="NCBI Taxonomy" id="2653851"/>
    <lineage>
        <taxon>Bacteria</taxon>
        <taxon>Bacillati</taxon>
        <taxon>Actinomycetota</taxon>
        <taxon>Rubrobacteria</taxon>
        <taxon>Rubrobacterales</taxon>
        <taxon>Rubrobacteraceae</taxon>
        <taxon>Rubrobacter</taxon>
    </lineage>
</organism>
<evidence type="ECO:0000259" key="8">
    <source>
        <dbReference type="PROSITE" id="PS50850"/>
    </source>
</evidence>
<feature type="transmembrane region" description="Helical" evidence="7">
    <location>
        <begin position="178"/>
        <end position="201"/>
    </location>
</feature>
<feature type="transmembrane region" description="Helical" evidence="7">
    <location>
        <begin position="81"/>
        <end position="99"/>
    </location>
</feature>
<keyword evidence="4 7" id="KW-0812">Transmembrane</keyword>
<dbReference type="InterPro" id="IPR036259">
    <property type="entry name" value="MFS_trans_sf"/>
</dbReference>
<dbReference type="EMBL" id="CP045119">
    <property type="protein sequence ID" value="QIN85023.1"/>
    <property type="molecule type" value="Genomic_DNA"/>
</dbReference>
<dbReference type="Gene3D" id="1.20.1250.20">
    <property type="entry name" value="MFS general substrate transporter like domains"/>
    <property type="match status" value="1"/>
</dbReference>
<evidence type="ECO:0000313" key="10">
    <source>
        <dbReference type="Proteomes" id="UP000501452"/>
    </source>
</evidence>
<feature type="transmembrane region" description="Helical" evidence="7">
    <location>
        <begin position="266"/>
        <end position="286"/>
    </location>
</feature>
<feature type="transmembrane region" description="Helical" evidence="7">
    <location>
        <begin position="232"/>
        <end position="254"/>
    </location>
</feature>
<evidence type="ECO:0000256" key="1">
    <source>
        <dbReference type="ARBA" id="ARBA00004651"/>
    </source>
</evidence>
<sequence>MSTPIRRVVVASFIGTTIEWYDYFIFATAAALFFPQVFFPGFGDTTGTILSYTTFAVGFVARPLGGVVFGHYGDKIGRKTMLVTTLMIMGIATFLVGVLPGYDAIGIAAPILLVLLRVLQGIGLGGEWGGAVLMAVEHSPDDQRGLNGSWPQMGVPAGLVLGTGVFAAVNAVSGDAAWAWRVPFLLSAILIVVGLFIRLSIYESPAFSRVRESGTEARMPIVDVLRTYPKNVLLGVGSRIGIDAAFYILAVYTLTHVTANLGLAQGIGLAAITIAALLEIFTIPAFASLSDRVGRRPLLIGGAAFMGVWTFALFALLNTRSTVLIVVAVVVGLAVGHAAVYGTQASFYAELFGTRVRYSGASFSYQISGIFGGALAPIIAATLFPIGGTTLISTYIAALCALSVLCYFLAEETSQKDIYADEPEERELVSEQRG</sequence>
<keyword evidence="3" id="KW-1003">Cell membrane</keyword>
<name>A0A6G8QEZ5_9ACTN</name>
<evidence type="ECO:0000256" key="7">
    <source>
        <dbReference type="SAM" id="Phobius"/>
    </source>
</evidence>
<dbReference type="PROSITE" id="PS50850">
    <property type="entry name" value="MFS"/>
    <property type="match status" value="1"/>
</dbReference>
<keyword evidence="5 7" id="KW-1133">Transmembrane helix</keyword>
<dbReference type="GO" id="GO:0022857">
    <property type="term" value="F:transmembrane transporter activity"/>
    <property type="evidence" value="ECO:0007669"/>
    <property type="project" value="InterPro"/>
</dbReference>
<accession>A0A6G8QEZ5</accession>
<evidence type="ECO:0000256" key="3">
    <source>
        <dbReference type="ARBA" id="ARBA00022475"/>
    </source>
</evidence>
<dbReference type="CDD" id="cd17369">
    <property type="entry name" value="MFS_ShiA_like"/>
    <property type="match status" value="1"/>
</dbReference>
<dbReference type="PANTHER" id="PTHR43045:SF1">
    <property type="entry name" value="SHIKIMATE TRANSPORTER"/>
    <property type="match status" value="1"/>
</dbReference>
<dbReference type="AlphaFoldDB" id="A0A6G8QEZ5"/>
<feature type="transmembrane region" description="Helical" evidence="7">
    <location>
        <begin position="49"/>
        <end position="69"/>
    </location>
</feature>
<evidence type="ECO:0000256" key="2">
    <source>
        <dbReference type="ARBA" id="ARBA00022448"/>
    </source>
</evidence>
<dbReference type="Proteomes" id="UP000501452">
    <property type="component" value="Chromosome"/>
</dbReference>
<feature type="transmembrane region" description="Helical" evidence="7">
    <location>
        <begin position="153"/>
        <end position="172"/>
    </location>
</feature>
<proteinExistence type="predicted"/>
<comment type="subcellular location">
    <subcellularLocation>
        <location evidence="1">Cell membrane</location>
        <topology evidence="1">Multi-pass membrane protein</topology>
    </subcellularLocation>
</comment>
<dbReference type="SUPFAM" id="SSF103473">
    <property type="entry name" value="MFS general substrate transporter"/>
    <property type="match status" value="1"/>
</dbReference>
<keyword evidence="10" id="KW-1185">Reference proteome</keyword>
<evidence type="ECO:0000256" key="6">
    <source>
        <dbReference type="ARBA" id="ARBA00023136"/>
    </source>
</evidence>
<evidence type="ECO:0000256" key="4">
    <source>
        <dbReference type="ARBA" id="ARBA00022692"/>
    </source>
</evidence>
<dbReference type="PANTHER" id="PTHR43045">
    <property type="entry name" value="SHIKIMATE TRANSPORTER"/>
    <property type="match status" value="1"/>
</dbReference>
<gene>
    <name evidence="9" type="ORF">GBA63_04380</name>
</gene>